<dbReference type="InterPro" id="IPR027417">
    <property type="entry name" value="P-loop_NTPase"/>
</dbReference>
<proteinExistence type="predicted"/>
<dbReference type="GeneID" id="41329196"/>
<organism evidence="1 2">
    <name type="scientific">Promethearchaeum syntrophicum</name>
    <dbReference type="NCBI Taxonomy" id="2594042"/>
    <lineage>
        <taxon>Archaea</taxon>
        <taxon>Promethearchaeati</taxon>
        <taxon>Promethearchaeota</taxon>
        <taxon>Promethearchaeia</taxon>
        <taxon>Promethearchaeales</taxon>
        <taxon>Promethearchaeaceae</taxon>
        <taxon>Promethearchaeum</taxon>
    </lineage>
</organism>
<dbReference type="KEGG" id="psyt:DSAG12_01201"/>
<dbReference type="EMBL" id="CP042905">
    <property type="protein sequence ID" value="QEE15376.1"/>
    <property type="molecule type" value="Genomic_DNA"/>
</dbReference>
<reference evidence="1 2" key="1">
    <citation type="journal article" date="2020" name="Nature">
        <title>Isolation of an archaeon at the prokaryote-eukaryote interface.</title>
        <authorList>
            <person name="Imachi H."/>
            <person name="Nobu M.K."/>
            <person name="Nakahara N."/>
            <person name="Morono Y."/>
            <person name="Ogawara M."/>
            <person name="Takaki Y."/>
            <person name="Takano Y."/>
            <person name="Uematsu K."/>
            <person name="Ikuta T."/>
            <person name="Ito M."/>
            <person name="Matsui Y."/>
            <person name="Miyazaki M."/>
            <person name="Murata K."/>
            <person name="Saito Y."/>
            <person name="Sakai S."/>
            <person name="Song C."/>
            <person name="Tasumi E."/>
            <person name="Yamanaka Y."/>
            <person name="Yamaguchi T."/>
            <person name="Kamagata Y."/>
            <person name="Tamaki H."/>
            <person name="Takai K."/>
        </authorList>
    </citation>
    <scope>NUCLEOTIDE SEQUENCE [LARGE SCALE GENOMIC DNA]</scope>
    <source>
        <strain evidence="1 2">MK-D1</strain>
    </source>
</reference>
<protein>
    <submittedName>
        <fullName evidence="1">AAA family ATPase</fullName>
    </submittedName>
</protein>
<name>A0A5B9D9V0_9ARCH</name>
<dbReference type="OrthoDB" id="17644at2157"/>
<dbReference type="SUPFAM" id="SSF52540">
    <property type="entry name" value="P-loop containing nucleoside triphosphate hydrolases"/>
    <property type="match status" value="1"/>
</dbReference>
<dbReference type="RefSeq" id="WP_147662287.1">
    <property type="nucleotide sequence ID" value="NZ_CP042905.2"/>
</dbReference>
<dbReference type="Gene3D" id="3.40.50.300">
    <property type="entry name" value="P-loop containing nucleotide triphosphate hydrolases"/>
    <property type="match status" value="1"/>
</dbReference>
<accession>A0A5B9D9V0</accession>
<evidence type="ECO:0000313" key="1">
    <source>
        <dbReference type="EMBL" id="QEE15376.1"/>
    </source>
</evidence>
<dbReference type="Proteomes" id="UP000321408">
    <property type="component" value="Chromosome"/>
</dbReference>
<keyword evidence="2" id="KW-1185">Reference proteome</keyword>
<sequence length="250" mass="29491">MNDEIRDYHDFKKNSKEIISFLNWSDFVPKFFQNPSISMIWGDVGVGKSTFATQLSHEILKQKADLKIFYLYTKFSPIDQLLRRILEDNLDFSDSNFLLWHSPSFYRQKEIVLEWSLQIQQLFESFKQNKVGLIIVDEIASLYLLELGKDLKNTRMNQDLVLILATLKKIQTEYHIPVVLLNTFSVKQNEKQISQVIPHGGKIIDYWTSFEVKIDRTPQISRMKFFVTKNDSNLPIPKVWSWMLTDKGFK</sequence>
<dbReference type="AlphaFoldDB" id="A0A5B9D9V0"/>
<evidence type="ECO:0000313" key="2">
    <source>
        <dbReference type="Proteomes" id="UP000321408"/>
    </source>
</evidence>
<gene>
    <name evidence="1" type="ORF">DSAG12_01201</name>
</gene>
<reference evidence="1 2" key="2">
    <citation type="journal article" date="2024" name="Int. J. Syst. Evol. Microbiol.">
        <title>Promethearchaeum syntrophicum gen. nov., sp. nov., an anaerobic, obligately syntrophic archaeon, the first isolate of the lineage 'Asgard' archaea, and proposal of the new archaeal phylum Promethearchaeota phyl. nov. and kingdom Promethearchaeati regn. nov.</title>
        <authorList>
            <person name="Imachi H."/>
            <person name="Nobu M.K."/>
            <person name="Kato S."/>
            <person name="Takaki Y."/>
            <person name="Miyazaki M."/>
            <person name="Miyata M."/>
            <person name="Ogawara M."/>
            <person name="Saito Y."/>
            <person name="Sakai S."/>
            <person name="Tahara Y.O."/>
            <person name="Takano Y."/>
            <person name="Tasumi E."/>
            <person name="Uematsu K."/>
            <person name="Yoshimura T."/>
            <person name="Itoh T."/>
            <person name="Ohkuma M."/>
            <person name="Takai K."/>
        </authorList>
    </citation>
    <scope>NUCLEOTIDE SEQUENCE [LARGE SCALE GENOMIC DNA]</scope>
    <source>
        <strain evidence="1 2">MK-D1</strain>
    </source>
</reference>